<dbReference type="InterPro" id="IPR001352">
    <property type="entry name" value="RNase_HII/HIII"/>
</dbReference>
<comment type="caution">
    <text evidence="18">The sequence shown here is derived from an EMBL/GenBank/DDBJ whole genome shotgun (WGS) entry which is preliminary data.</text>
</comment>
<dbReference type="RefSeq" id="WP_016455602.1">
    <property type="nucleotide sequence ID" value="NZ_KE150269.1"/>
</dbReference>
<evidence type="ECO:0000256" key="4">
    <source>
        <dbReference type="ARBA" id="ARBA00004496"/>
    </source>
</evidence>
<evidence type="ECO:0000256" key="7">
    <source>
        <dbReference type="ARBA" id="ARBA00019179"/>
    </source>
</evidence>
<dbReference type="GO" id="GO:0005737">
    <property type="term" value="C:cytoplasm"/>
    <property type="evidence" value="ECO:0007669"/>
    <property type="project" value="UniProtKB-SubCell"/>
</dbReference>
<dbReference type="InterPro" id="IPR036397">
    <property type="entry name" value="RNaseH_sf"/>
</dbReference>
<comment type="subcellular location">
    <subcellularLocation>
        <location evidence="4 14">Cytoplasm</location>
    </subcellularLocation>
</comment>
<dbReference type="HOGENOM" id="CLU_036532_1_0_11"/>
<feature type="binding site" evidence="14 15">
    <location>
        <position position="116"/>
    </location>
    <ligand>
        <name>a divalent metal cation</name>
        <dbReference type="ChEBI" id="CHEBI:60240"/>
    </ligand>
</feature>
<dbReference type="GO" id="GO:0004523">
    <property type="term" value="F:RNA-DNA hybrid ribonuclease activity"/>
    <property type="evidence" value="ECO:0007669"/>
    <property type="project" value="UniProtKB-UniRule"/>
</dbReference>
<dbReference type="GO" id="GO:0003723">
    <property type="term" value="F:RNA binding"/>
    <property type="evidence" value="ECO:0007669"/>
    <property type="project" value="UniProtKB-UniRule"/>
</dbReference>
<comment type="cofactor">
    <cofactor evidence="14 15">
        <name>Mn(2+)</name>
        <dbReference type="ChEBI" id="CHEBI:29035"/>
    </cofactor>
    <cofactor evidence="14 15">
        <name>Mg(2+)</name>
        <dbReference type="ChEBI" id="CHEBI:18420"/>
    </cofactor>
    <text evidence="14 15">Manganese or magnesium. Binds 1 divalent metal ion per monomer in the absence of substrate. May bind a second metal ion after substrate binding.</text>
</comment>
<feature type="domain" description="RNase H type-2" evidence="17">
    <location>
        <begin position="16"/>
        <end position="207"/>
    </location>
</feature>
<dbReference type="STRING" id="883161.HMPREF9306_00758"/>
<proteinExistence type="inferred from homology"/>
<keyword evidence="13 14" id="KW-0464">Manganese</keyword>
<keyword evidence="8 14" id="KW-0963">Cytoplasm</keyword>
<evidence type="ECO:0000256" key="9">
    <source>
        <dbReference type="ARBA" id="ARBA00022722"/>
    </source>
</evidence>
<dbReference type="GO" id="GO:0006298">
    <property type="term" value="P:mismatch repair"/>
    <property type="evidence" value="ECO:0007669"/>
    <property type="project" value="TreeGrafter"/>
</dbReference>
<dbReference type="PATRIC" id="fig|883161.3.peg.758"/>
<evidence type="ECO:0000256" key="11">
    <source>
        <dbReference type="ARBA" id="ARBA00022759"/>
    </source>
</evidence>
<accession>S2WKP9</accession>
<keyword evidence="19" id="KW-1185">Reference proteome</keyword>
<dbReference type="InterPro" id="IPR024567">
    <property type="entry name" value="RNase_HII/HIII_dom"/>
</dbReference>
<evidence type="ECO:0000313" key="19">
    <source>
        <dbReference type="Proteomes" id="UP000014417"/>
    </source>
</evidence>
<feature type="binding site" evidence="14 15">
    <location>
        <position position="23"/>
    </location>
    <ligand>
        <name>a divalent metal cation</name>
        <dbReference type="ChEBI" id="CHEBI:60240"/>
    </ligand>
</feature>
<dbReference type="GO" id="GO:0032299">
    <property type="term" value="C:ribonuclease H2 complex"/>
    <property type="evidence" value="ECO:0007669"/>
    <property type="project" value="TreeGrafter"/>
</dbReference>
<dbReference type="Proteomes" id="UP000014417">
    <property type="component" value="Unassembled WGS sequence"/>
</dbReference>
<dbReference type="HAMAP" id="MF_00052_B">
    <property type="entry name" value="RNase_HII_B"/>
    <property type="match status" value="1"/>
</dbReference>
<evidence type="ECO:0000259" key="17">
    <source>
        <dbReference type="PROSITE" id="PS51975"/>
    </source>
</evidence>
<dbReference type="PANTHER" id="PTHR10954">
    <property type="entry name" value="RIBONUCLEASE H2 SUBUNIT A"/>
    <property type="match status" value="1"/>
</dbReference>
<keyword evidence="9 14" id="KW-0540">Nuclease</keyword>
<keyword evidence="12 14" id="KW-0378">Hydrolase</keyword>
<evidence type="ECO:0000256" key="5">
    <source>
        <dbReference type="ARBA" id="ARBA00007383"/>
    </source>
</evidence>
<comment type="function">
    <text evidence="3 14 16">Endonuclease that specifically degrades the RNA of RNA-DNA hybrids.</text>
</comment>
<reference evidence="18 19" key="1">
    <citation type="submission" date="2013-04" db="EMBL/GenBank/DDBJ databases">
        <title>The Genome Sequence of Propionimicrobium lymphophilum ACS-093-V-SCH5.</title>
        <authorList>
            <consortium name="The Broad Institute Genomics Platform"/>
            <person name="Earl A."/>
            <person name="Ward D."/>
            <person name="Feldgarden M."/>
            <person name="Gevers D."/>
            <person name="Saerens B."/>
            <person name="Vaneechoutte M."/>
            <person name="Walker B."/>
            <person name="Young S."/>
            <person name="Zeng Q."/>
            <person name="Gargeya S."/>
            <person name="Fitzgerald M."/>
            <person name="Haas B."/>
            <person name="Abouelleil A."/>
            <person name="Allen A.W."/>
            <person name="Alvarado L."/>
            <person name="Arachchi H.M."/>
            <person name="Berlin A.M."/>
            <person name="Chapman S.B."/>
            <person name="Gainer-Dewar J."/>
            <person name="Goldberg J."/>
            <person name="Griggs A."/>
            <person name="Gujja S."/>
            <person name="Hansen M."/>
            <person name="Howarth C."/>
            <person name="Imamovic A."/>
            <person name="Ireland A."/>
            <person name="Larimer J."/>
            <person name="McCowan C."/>
            <person name="Murphy C."/>
            <person name="Pearson M."/>
            <person name="Poon T.W."/>
            <person name="Priest M."/>
            <person name="Roberts A."/>
            <person name="Saif S."/>
            <person name="Shea T."/>
            <person name="Sisk P."/>
            <person name="Sykes S."/>
            <person name="Wortman J."/>
            <person name="Nusbaum C."/>
            <person name="Birren B."/>
        </authorList>
    </citation>
    <scope>NUCLEOTIDE SEQUENCE [LARGE SCALE GENOMIC DNA]</scope>
    <source>
        <strain evidence="18 19">ACS-093-V-SCH5</strain>
    </source>
</reference>
<dbReference type="GO" id="GO:0043137">
    <property type="term" value="P:DNA replication, removal of RNA primer"/>
    <property type="evidence" value="ECO:0007669"/>
    <property type="project" value="TreeGrafter"/>
</dbReference>
<dbReference type="NCBIfam" id="NF000598">
    <property type="entry name" value="PRK00015.2-2"/>
    <property type="match status" value="1"/>
</dbReference>
<dbReference type="InterPro" id="IPR012337">
    <property type="entry name" value="RNaseH-like_sf"/>
</dbReference>
<dbReference type="GO" id="GO:0030145">
    <property type="term" value="F:manganese ion binding"/>
    <property type="evidence" value="ECO:0007669"/>
    <property type="project" value="UniProtKB-UniRule"/>
</dbReference>
<evidence type="ECO:0000256" key="2">
    <source>
        <dbReference type="ARBA" id="ARBA00001946"/>
    </source>
</evidence>
<name>S2WKP9_9ACTN</name>
<dbReference type="NCBIfam" id="NF000595">
    <property type="entry name" value="PRK00015.1-3"/>
    <property type="match status" value="1"/>
</dbReference>
<evidence type="ECO:0000256" key="6">
    <source>
        <dbReference type="ARBA" id="ARBA00012180"/>
    </source>
</evidence>
<organism evidence="18 19">
    <name type="scientific">Propionimicrobium lymphophilum ACS-093-V-SCH5</name>
    <dbReference type="NCBI Taxonomy" id="883161"/>
    <lineage>
        <taxon>Bacteria</taxon>
        <taxon>Bacillati</taxon>
        <taxon>Actinomycetota</taxon>
        <taxon>Actinomycetes</taxon>
        <taxon>Propionibacteriales</taxon>
        <taxon>Propionibacteriaceae</taxon>
        <taxon>Propionimicrobium</taxon>
    </lineage>
</organism>
<dbReference type="Gene3D" id="3.30.420.10">
    <property type="entry name" value="Ribonuclease H-like superfamily/Ribonuclease H"/>
    <property type="match status" value="1"/>
</dbReference>
<dbReference type="SUPFAM" id="SSF53098">
    <property type="entry name" value="Ribonuclease H-like"/>
    <property type="match status" value="1"/>
</dbReference>
<comment type="catalytic activity">
    <reaction evidence="1 14 15 16">
        <text>Endonucleolytic cleavage to 5'-phosphomonoester.</text>
        <dbReference type="EC" id="3.1.26.4"/>
    </reaction>
</comment>
<dbReference type="PANTHER" id="PTHR10954:SF18">
    <property type="entry name" value="RIBONUCLEASE HII"/>
    <property type="match status" value="1"/>
</dbReference>
<keyword evidence="10 14" id="KW-0479">Metal-binding</keyword>
<evidence type="ECO:0000256" key="12">
    <source>
        <dbReference type="ARBA" id="ARBA00022801"/>
    </source>
</evidence>
<evidence type="ECO:0000256" key="10">
    <source>
        <dbReference type="ARBA" id="ARBA00022723"/>
    </source>
</evidence>
<comment type="cofactor">
    <cofactor evidence="2">
        <name>Mg(2+)</name>
        <dbReference type="ChEBI" id="CHEBI:18420"/>
    </cofactor>
</comment>
<dbReference type="CDD" id="cd07182">
    <property type="entry name" value="RNase_HII_bacteria_HII_like"/>
    <property type="match status" value="1"/>
</dbReference>
<keyword evidence="11 14" id="KW-0255">Endonuclease</keyword>
<dbReference type="AlphaFoldDB" id="S2WKP9"/>
<feature type="binding site" evidence="14 15">
    <location>
        <position position="22"/>
    </location>
    <ligand>
        <name>a divalent metal cation</name>
        <dbReference type="ChEBI" id="CHEBI:60240"/>
    </ligand>
</feature>
<sequence>MPLSQYELELKRAGFSPIAGADEAGRGACAGPLVAAAVILSDEPARKIEGLNDSKKLTARKRDQLYDEILAKALAVSCVEVGPQECDKLGMQEADLQGLRRAILRLDPQPAYALTDGFFVPGLSMPSLAVWKGDAILACVSAASIVAKVHRDRLMIKMDEKYPGYGFAKHKGYDTKAHQENLMELGPCEIHRFSYRNVQQAMETKRVG</sequence>
<comment type="similarity">
    <text evidence="5 14 16">Belongs to the RNase HII family.</text>
</comment>
<evidence type="ECO:0000256" key="1">
    <source>
        <dbReference type="ARBA" id="ARBA00000077"/>
    </source>
</evidence>
<evidence type="ECO:0000256" key="8">
    <source>
        <dbReference type="ARBA" id="ARBA00022490"/>
    </source>
</evidence>
<evidence type="ECO:0000256" key="14">
    <source>
        <dbReference type="HAMAP-Rule" id="MF_00052"/>
    </source>
</evidence>
<evidence type="ECO:0000256" key="16">
    <source>
        <dbReference type="RuleBase" id="RU003515"/>
    </source>
</evidence>
<dbReference type="InterPro" id="IPR022898">
    <property type="entry name" value="RNase_HII"/>
</dbReference>
<protein>
    <recommendedName>
        <fullName evidence="7 14">Ribonuclease HII</fullName>
        <shortName evidence="14">RNase HII</shortName>
        <ecNumber evidence="6 14">3.1.26.4</ecNumber>
    </recommendedName>
</protein>
<evidence type="ECO:0000256" key="15">
    <source>
        <dbReference type="PROSITE-ProRule" id="PRU01319"/>
    </source>
</evidence>
<evidence type="ECO:0000256" key="3">
    <source>
        <dbReference type="ARBA" id="ARBA00004065"/>
    </source>
</evidence>
<dbReference type="EMBL" id="AGZR01000005">
    <property type="protein sequence ID" value="EPD33227.1"/>
    <property type="molecule type" value="Genomic_DNA"/>
</dbReference>
<evidence type="ECO:0000256" key="13">
    <source>
        <dbReference type="ARBA" id="ARBA00023211"/>
    </source>
</evidence>
<dbReference type="Pfam" id="PF01351">
    <property type="entry name" value="RNase_HII"/>
    <property type="match status" value="1"/>
</dbReference>
<evidence type="ECO:0000313" key="18">
    <source>
        <dbReference type="EMBL" id="EPD33227.1"/>
    </source>
</evidence>
<dbReference type="EC" id="3.1.26.4" evidence="6 14"/>
<gene>
    <name evidence="14" type="primary">rnhB</name>
    <name evidence="18" type="ORF">HMPREF9306_00758</name>
</gene>
<dbReference type="PROSITE" id="PS51975">
    <property type="entry name" value="RNASE_H_2"/>
    <property type="match status" value="1"/>
</dbReference>